<feature type="compositionally biased region" description="Low complexity" evidence="1">
    <location>
        <begin position="137"/>
        <end position="150"/>
    </location>
</feature>
<gene>
    <name evidence="2" type="ORF">Ahu01nite_097970</name>
</gene>
<evidence type="ECO:0000256" key="1">
    <source>
        <dbReference type="SAM" id="MobiDB-lite"/>
    </source>
</evidence>
<organism evidence="2 3">
    <name type="scientific">Winogradskya humida</name>
    <dbReference type="NCBI Taxonomy" id="113566"/>
    <lineage>
        <taxon>Bacteria</taxon>
        <taxon>Bacillati</taxon>
        <taxon>Actinomycetota</taxon>
        <taxon>Actinomycetes</taxon>
        <taxon>Micromonosporales</taxon>
        <taxon>Micromonosporaceae</taxon>
        <taxon>Winogradskya</taxon>
    </lineage>
</organism>
<accession>A0ABQ4A767</accession>
<name>A0ABQ4A767_9ACTN</name>
<sequence>MTNLGSFGAAARELDPAAEKDTFNFFDKKFEVVGIIPPMLMVQLGAATTGKIDDQEGLGAMWEAMRCSLTRPEVETQPADDRPQTAATPADESQFVEFYKLAVAKVCDIDELMRLAMALFEGQAGRPTEEPAGSFAGPSTTLPSSNGSSSEPQAWPGMVPVAQVLGG</sequence>
<feature type="region of interest" description="Disordered" evidence="1">
    <location>
        <begin position="71"/>
        <end position="90"/>
    </location>
</feature>
<comment type="caution">
    <text evidence="2">The sequence shown here is derived from an EMBL/GenBank/DDBJ whole genome shotgun (WGS) entry which is preliminary data.</text>
</comment>
<dbReference type="RefSeq" id="WP_203843595.1">
    <property type="nucleotide sequence ID" value="NZ_BAAATV010000016.1"/>
</dbReference>
<proteinExistence type="predicted"/>
<evidence type="ECO:0000313" key="3">
    <source>
        <dbReference type="Proteomes" id="UP000603200"/>
    </source>
</evidence>
<evidence type="ECO:0008006" key="4">
    <source>
        <dbReference type="Google" id="ProtNLM"/>
    </source>
</evidence>
<feature type="region of interest" description="Disordered" evidence="1">
    <location>
        <begin position="125"/>
        <end position="167"/>
    </location>
</feature>
<protein>
    <recommendedName>
        <fullName evidence="4">Tail assembly chaperone</fullName>
    </recommendedName>
</protein>
<dbReference type="EMBL" id="BOMN01000149">
    <property type="protein sequence ID" value="GIE26695.1"/>
    <property type="molecule type" value="Genomic_DNA"/>
</dbReference>
<reference evidence="2 3" key="1">
    <citation type="submission" date="2021-01" db="EMBL/GenBank/DDBJ databases">
        <title>Whole genome shotgun sequence of Actinoplanes humidus NBRC 14915.</title>
        <authorList>
            <person name="Komaki H."/>
            <person name="Tamura T."/>
        </authorList>
    </citation>
    <scope>NUCLEOTIDE SEQUENCE [LARGE SCALE GENOMIC DNA]</scope>
    <source>
        <strain evidence="2 3">NBRC 14915</strain>
    </source>
</reference>
<keyword evidence="3" id="KW-1185">Reference proteome</keyword>
<dbReference type="Proteomes" id="UP000603200">
    <property type="component" value="Unassembled WGS sequence"/>
</dbReference>
<evidence type="ECO:0000313" key="2">
    <source>
        <dbReference type="EMBL" id="GIE26695.1"/>
    </source>
</evidence>